<keyword evidence="2" id="KW-1185">Reference proteome</keyword>
<dbReference type="AlphaFoldDB" id="A0A195FTZ1"/>
<evidence type="ECO:0008006" key="3">
    <source>
        <dbReference type="Google" id="ProtNLM"/>
    </source>
</evidence>
<proteinExistence type="predicted"/>
<organism evidence="1 2">
    <name type="scientific">Trachymyrmex septentrionalis</name>
    <dbReference type="NCBI Taxonomy" id="34720"/>
    <lineage>
        <taxon>Eukaryota</taxon>
        <taxon>Metazoa</taxon>
        <taxon>Ecdysozoa</taxon>
        <taxon>Arthropoda</taxon>
        <taxon>Hexapoda</taxon>
        <taxon>Insecta</taxon>
        <taxon>Pterygota</taxon>
        <taxon>Neoptera</taxon>
        <taxon>Endopterygota</taxon>
        <taxon>Hymenoptera</taxon>
        <taxon>Apocrita</taxon>
        <taxon>Aculeata</taxon>
        <taxon>Formicoidea</taxon>
        <taxon>Formicidae</taxon>
        <taxon>Myrmicinae</taxon>
        <taxon>Trachymyrmex</taxon>
    </lineage>
</organism>
<dbReference type="PANTHER" id="PTHR31511">
    <property type="entry name" value="PROTEIN CBG23764"/>
    <property type="match status" value="1"/>
</dbReference>
<accession>A0A195FTZ1</accession>
<sequence length="633" mass="74708">MVNHRANVEDITNVVEHIRNMDPEQFANIRNELFEVLEEINVDFEEIMDQDSDEEVLSDDTGYVSDLSEHDTNHAEKFVPSPEIRALNGRIKHYIVQCYYTMGGGEKCVKVMITDKLVMPYYDCEENPAKKVFRDLYDKYMHDQLCYLCKECTSVDEHNKKQHIIEPTLTSLKEFQERNSRWALSRILNLVVNVKKLNPMRAECYFEVPREIATKRAVINVRTTDNACFAWSVVAGLYSAEKYAERESSYPHYMTVLNLAGIEFPMTLKNIHKFERLNAVSINVYGIENKQVLPLRLISDKKEKHVNVLYIQDPRDDGIGHFAWTKNLSRLVSWQLSKKEHKKYFCDRCLHYFNTNEKLQLHTMDCQKINDCAIRLPSADEKWLEFGNHCNKERVPFVIYTDLEFYISFTKHVYSTKDKTENNSQNNCVKLRFIDSFKFLSTSLDKLASYLDKDKLKIIRSKFSTLSDNEFELLTRKVEKLQDTRSSPYESFYRLLRGDTVSQSDYTYAANVWQRFSIRTLSEYSDFRTRAKNNFEKNLYKLMNNAVFSYMRYLNEKIEMTHRQSCIRSKLMLLSCRDVKGCEKRTWLWNLLLDDERERIETLDAVYEDIESLTNLDVTNTMRCGQHVKNCAL</sequence>
<evidence type="ECO:0000313" key="1">
    <source>
        <dbReference type="EMBL" id="KYN43896.1"/>
    </source>
</evidence>
<protein>
    <recommendedName>
        <fullName evidence="3">C2H2-type domain-containing protein</fullName>
    </recommendedName>
</protein>
<dbReference type="EMBL" id="KQ981268">
    <property type="protein sequence ID" value="KYN43896.1"/>
    <property type="molecule type" value="Genomic_DNA"/>
</dbReference>
<dbReference type="Proteomes" id="UP000078541">
    <property type="component" value="Unassembled WGS sequence"/>
</dbReference>
<dbReference type="STRING" id="34720.A0A195FTZ1"/>
<dbReference type="PANTHER" id="PTHR31511:SF12">
    <property type="entry name" value="RHO TERMINATION FACTOR N-TERMINAL DOMAIN-CONTAINING PROTEIN"/>
    <property type="match status" value="1"/>
</dbReference>
<name>A0A195FTZ1_9HYME</name>
<reference evidence="1 2" key="1">
    <citation type="submission" date="2016-03" db="EMBL/GenBank/DDBJ databases">
        <title>Trachymyrmex septentrionalis WGS genome.</title>
        <authorList>
            <person name="Nygaard S."/>
            <person name="Hu H."/>
            <person name="Boomsma J."/>
            <person name="Zhang G."/>
        </authorList>
    </citation>
    <scope>NUCLEOTIDE SEQUENCE [LARGE SCALE GENOMIC DNA]</scope>
    <source>
        <strain evidence="1">Tsep2-gDNA-1</strain>
        <tissue evidence="1">Whole body</tissue>
    </source>
</reference>
<evidence type="ECO:0000313" key="2">
    <source>
        <dbReference type="Proteomes" id="UP000078541"/>
    </source>
</evidence>
<gene>
    <name evidence="1" type="ORF">ALC56_01631</name>
</gene>